<evidence type="ECO:0000259" key="1">
    <source>
        <dbReference type="Pfam" id="PF01565"/>
    </source>
</evidence>
<protein>
    <submittedName>
        <fullName evidence="2">UDP-N-acetylenolpyruvoylglucosamine reductase</fullName>
    </submittedName>
</protein>
<dbReference type="InterPro" id="IPR036318">
    <property type="entry name" value="FAD-bd_PCMH-like_sf"/>
</dbReference>
<proteinExistence type="predicted"/>
<dbReference type="AlphaFoldDB" id="A0A0G0M0J7"/>
<dbReference type="SUPFAM" id="SSF56176">
    <property type="entry name" value="FAD-binding/transporter-associated domain-like"/>
    <property type="match status" value="1"/>
</dbReference>
<dbReference type="Gene3D" id="3.30.43.10">
    <property type="entry name" value="Uridine Diphospho-n-acetylenolpyruvylglucosamine Reductase, domain 2"/>
    <property type="match status" value="1"/>
</dbReference>
<gene>
    <name evidence="2" type="ORF">US86_C0001G0086</name>
</gene>
<accession>A0A0G0M0J7</accession>
<comment type="caution">
    <text evidence="2">The sequence shown here is derived from an EMBL/GenBank/DDBJ whole genome shotgun (WGS) entry which is preliminary data.</text>
</comment>
<dbReference type="GO" id="GO:0005829">
    <property type="term" value="C:cytosol"/>
    <property type="evidence" value="ECO:0007669"/>
    <property type="project" value="TreeGrafter"/>
</dbReference>
<reference evidence="2 3" key="1">
    <citation type="journal article" date="2015" name="Nature">
        <title>rRNA introns, odd ribosomes, and small enigmatic genomes across a large radiation of phyla.</title>
        <authorList>
            <person name="Brown C.T."/>
            <person name="Hug L.A."/>
            <person name="Thomas B.C."/>
            <person name="Sharon I."/>
            <person name="Castelle C.J."/>
            <person name="Singh A."/>
            <person name="Wilkins M.J."/>
            <person name="Williams K.H."/>
            <person name="Banfield J.F."/>
        </authorList>
    </citation>
    <scope>NUCLEOTIDE SEQUENCE [LARGE SCALE GENOMIC DNA]</scope>
</reference>
<feature type="domain" description="FAD linked oxidase N-terminal" evidence="1">
    <location>
        <begin position="38"/>
        <end position="149"/>
    </location>
</feature>
<dbReference type="InterPro" id="IPR016167">
    <property type="entry name" value="FAD-bd_PCMH_sub1"/>
</dbReference>
<dbReference type="InterPro" id="IPR006094">
    <property type="entry name" value="Oxid_FAD_bind_N"/>
</dbReference>
<organism evidence="2 3">
    <name type="scientific">Candidatus Daviesbacteria bacterium GW2011_GWA2_38_24</name>
    <dbReference type="NCBI Taxonomy" id="1618422"/>
    <lineage>
        <taxon>Bacteria</taxon>
        <taxon>Candidatus Daviesiibacteriota</taxon>
    </lineage>
</organism>
<name>A0A0G0M0J7_9BACT</name>
<dbReference type="Proteomes" id="UP000034235">
    <property type="component" value="Unassembled WGS sequence"/>
</dbReference>
<sequence>MKRDRAFEILSGVLGNLRVRQSEKLKYHIFNSTNSLADIFFLATSQKELIKALDLSFKNKINTTLIGGGTKTFIPGSKVRGFVIKNKANSIRVVSIKGKVGKGNIGVEKISAEIDSGATFEDINRFISFQNLKPVDWLGPLQGTVGGAVFLEPYFKEVVEKIKVWEKGEVFEVDFPELKNRKHIIISITCSFEAN</sequence>
<dbReference type="PANTHER" id="PTHR21071">
    <property type="entry name" value="UDP-N-ACETYLENOLPYRUVOYLGLUCOSAMINE REDUCTASE"/>
    <property type="match status" value="1"/>
</dbReference>
<evidence type="ECO:0000313" key="2">
    <source>
        <dbReference type="EMBL" id="KKQ67159.1"/>
    </source>
</evidence>
<evidence type="ECO:0000313" key="3">
    <source>
        <dbReference type="Proteomes" id="UP000034235"/>
    </source>
</evidence>
<dbReference type="GO" id="GO:0050660">
    <property type="term" value="F:flavin adenine dinucleotide binding"/>
    <property type="evidence" value="ECO:0007669"/>
    <property type="project" value="InterPro"/>
</dbReference>
<dbReference type="Pfam" id="PF01565">
    <property type="entry name" value="FAD_binding_4"/>
    <property type="match status" value="1"/>
</dbReference>
<dbReference type="GO" id="GO:0008762">
    <property type="term" value="F:UDP-N-acetylmuramate dehydrogenase activity"/>
    <property type="evidence" value="ECO:0007669"/>
    <property type="project" value="InterPro"/>
</dbReference>
<dbReference type="InterPro" id="IPR003170">
    <property type="entry name" value="MurB"/>
</dbReference>
<dbReference type="GO" id="GO:0071555">
    <property type="term" value="P:cell wall organization"/>
    <property type="evidence" value="ECO:0007669"/>
    <property type="project" value="TreeGrafter"/>
</dbReference>
<dbReference type="PANTHER" id="PTHR21071:SF4">
    <property type="entry name" value="UDP-N-ACETYLENOLPYRUVOYLGLUCOSAMINE REDUCTASE"/>
    <property type="match status" value="1"/>
</dbReference>
<dbReference type="EMBL" id="LBUP01000001">
    <property type="protein sequence ID" value="KKQ67159.1"/>
    <property type="molecule type" value="Genomic_DNA"/>
</dbReference>